<dbReference type="SUPFAM" id="SSF56112">
    <property type="entry name" value="Protein kinase-like (PK-like)"/>
    <property type="match status" value="1"/>
</dbReference>
<proteinExistence type="predicted"/>
<organism evidence="2 3">
    <name type="scientific">Streptomyces evansiae</name>
    <dbReference type="NCBI Taxonomy" id="3075535"/>
    <lineage>
        <taxon>Bacteria</taxon>
        <taxon>Bacillati</taxon>
        <taxon>Actinomycetota</taxon>
        <taxon>Actinomycetes</taxon>
        <taxon>Kitasatosporales</taxon>
        <taxon>Streptomycetaceae</taxon>
        <taxon>Streptomyces</taxon>
    </lineage>
</organism>
<reference evidence="3" key="1">
    <citation type="submission" date="2023-07" db="EMBL/GenBank/DDBJ databases">
        <title>30 novel species of actinomycetes from the DSMZ collection.</title>
        <authorList>
            <person name="Nouioui I."/>
        </authorList>
    </citation>
    <scope>NUCLEOTIDE SEQUENCE [LARGE SCALE GENOMIC DNA]</scope>
    <source>
        <strain evidence="3">DSM 41982</strain>
    </source>
</reference>
<protein>
    <submittedName>
        <fullName evidence="2">Phosphotransferase</fullName>
    </submittedName>
</protein>
<evidence type="ECO:0000313" key="2">
    <source>
        <dbReference type="EMBL" id="MDT0418025.1"/>
    </source>
</evidence>
<comment type="caution">
    <text evidence="2">The sequence shown here is derived from an EMBL/GenBank/DDBJ whole genome shotgun (WGS) entry which is preliminary data.</text>
</comment>
<sequence length="254" mass="27177">MANSGAVHRDGAAVHRPAPPAAPALHAQLRALRAAGFGGAPLPLAAPVDGRERLTYLPGDVPLPPFPAWAMTDEALRSVGVLLRGLHDASAGLPRPADAPWSRELSDPRGGPVLCHNDVCPENVVFRAGRAHALIDFDLAAPGRRVWDVAMTARYWAPLTGETSWQHPAGLDPLARVRILADAYGLEPAARAEFAHVSREVDASCRAFVAARVARGDETYVQGLADGGGWARFDRVEQWLRDAAHDITRALTAR</sequence>
<name>A0ABD5E9W9_9ACTN</name>
<evidence type="ECO:0000259" key="1">
    <source>
        <dbReference type="Pfam" id="PF01636"/>
    </source>
</evidence>
<dbReference type="EMBL" id="JAVRER010000036">
    <property type="protein sequence ID" value="MDT0418025.1"/>
    <property type="molecule type" value="Genomic_DNA"/>
</dbReference>
<feature type="domain" description="Aminoglycoside phosphotransferase" evidence="1">
    <location>
        <begin position="109"/>
        <end position="157"/>
    </location>
</feature>
<accession>A0ABD5E9W9</accession>
<dbReference type="Pfam" id="PF01636">
    <property type="entry name" value="APH"/>
    <property type="match status" value="1"/>
</dbReference>
<dbReference type="Proteomes" id="UP001183607">
    <property type="component" value="Unassembled WGS sequence"/>
</dbReference>
<dbReference type="InterPro" id="IPR011009">
    <property type="entry name" value="Kinase-like_dom_sf"/>
</dbReference>
<dbReference type="RefSeq" id="WP_311677392.1">
    <property type="nucleotide sequence ID" value="NZ_JAVRER010000036.1"/>
</dbReference>
<dbReference type="InterPro" id="IPR002575">
    <property type="entry name" value="Aminoglycoside_PTrfase"/>
</dbReference>
<dbReference type="AlphaFoldDB" id="A0ABD5E9W9"/>
<evidence type="ECO:0000313" key="3">
    <source>
        <dbReference type="Proteomes" id="UP001183607"/>
    </source>
</evidence>
<dbReference type="Gene3D" id="3.90.1200.10">
    <property type="match status" value="1"/>
</dbReference>
<gene>
    <name evidence="2" type="ORF">RM574_21295</name>
</gene>